<evidence type="ECO:0000259" key="1">
    <source>
        <dbReference type="PROSITE" id="PS50925"/>
    </source>
</evidence>
<dbReference type="PROSITE" id="PS50925">
    <property type="entry name" value="BLUF"/>
    <property type="match status" value="1"/>
</dbReference>
<dbReference type="GO" id="GO:0009882">
    <property type="term" value="F:blue light photoreceptor activity"/>
    <property type="evidence" value="ECO:0007669"/>
    <property type="project" value="InterPro"/>
</dbReference>
<reference evidence="2 3" key="1">
    <citation type="submission" date="2015-09" db="EMBL/GenBank/DDBJ databases">
        <authorList>
            <consortium name="Swine Surveillance"/>
        </authorList>
    </citation>
    <scope>NUCLEOTIDE SEQUENCE [LARGE SCALE GENOMIC DNA]</scope>
    <source>
        <strain evidence="2 3">CECT 4357</strain>
    </source>
</reference>
<dbReference type="SMART" id="SM01034">
    <property type="entry name" value="BLUF"/>
    <property type="match status" value="1"/>
</dbReference>
<sequence>MTIRLLYTSRAPHPMGGQTDLDILTQSLENNSKLHITGYLVRVPKAFFQVLEGPEDKVLDLFEKIKTDHRHSDVTILSCEPIETTLFDQWAMGYRMLSEERAALFDKEPPMSETETVAIVHAMHKIATADLRTYKIR</sequence>
<dbReference type="SMR" id="A0A0P1F3R1"/>
<gene>
    <name evidence="2" type="ORF">TG4357_00036</name>
</gene>
<feature type="domain" description="BLUF" evidence="1">
    <location>
        <begin position="2"/>
        <end position="93"/>
    </location>
</feature>
<organism evidence="2 3">
    <name type="scientific">Thalassovita gelatinovora</name>
    <name type="common">Thalassobius gelatinovorus</name>
    <dbReference type="NCBI Taxonomy" id="53501"/>
    <lineage>
        <taxon>Bacteria</taxon>
        <taxon>Pseudomonadati</taxon>
        <taxon>Pseudomonadota</taxon>
        <taxon>Alphaproteobacteria</taxon>
        <taxon>Rhodobacterales</taxon>
        <taxon>Roseobacteraceae</taxon>
        <taxon>Thalassovita</taxon>
    </lineage>
</organism>
<dbReference type="Gene3D" id="3.30.70.100">
    <property type="match status" value="1"/>
</dbReference>
<dbReference type="InterPro" id="IPR007024">
    <property type="entry name" value="BLUF_domain"/>
</dbReference>
<name>A0A0P1F3R1_THAGE</name>
<protein>
    <submittedName>
        <fullName evidence="2">Sensors of blue-light using FAD</fullName>
    </submittedName>
</protein>
<dbReference type="GO" id="GO:0071949">
    <property type="term" value="F:FAD binding"/>
    <property type="evidence" value="ECO:0007669"/>
    <property type="project" value="InterPro"/>
</dbReference>
<proteinExistence type="predicted"/>
<keyword evidence="3" id="KW-1185">Reference proteome</keyword>
<dbReference type="Proteomes" id="UP000051587">
    <property type="component" value="Unassembled WGS sequence"/>
</dbReference>
<evidence type="ECO:0000313" key="2">
    <source>
        <dbReference type="EMBL" id="CUH62348.1"/>
    </source>
</evidence>
<dbReference type="SUPFAM" id="SSF54975">
    <property type="entry name" value="Acylphosphatase/BLUF domain-like"/>
    <property type="match status" value="1"/>
</dbReference>
<dbReference type="EMBL" id="CYSA01000001">
    <property type="protein sequence ID" value="CUH62348.1"/>
    <property type="molecule type" value="Genomic_DNA"/>
</dbReference>
<dbReference type="AlphaFoldDB" id="A0A0P1F3R1"/>
<evidence type="ECO:0000313" key="3">
    <source>
        <dbReference type="Proteomes" id="UP000051587"/>
    </source>
</evidence>
<dbReference type="Pfam" id="PF04940">
    <property type="entry name" value="BLUF"/>
    <property type="match status" value="1"/>
</dbReference>
<accession>A0A0P1F3R1</accession>
<dbReference type="RefSeq" id="WP_058260855.1">
    <property type="nucleotide sequence ID" value="NZ_CP051181.1"/>
</dbReference>
<dbReference type="STRING" id="53501.SAMN04488043_11837"/>
<dbReference type="InterPro" id="IPR036046">
    <property type="entry name" value="Acylphosphatase-like_dom_sf"/>
</dbReference>
<dbReference type="OrthoDB" id="196105at2"/>